<keyword evidence="4" id="KW-1185">Reference proteome</keyword>
<organism evidence="3 4">
    <name type="scientific">Oricola cellulosilytica</name>
    <dbReference type="NCBI Taxonomy" id="1429082"/>
    <lineage>
        <taxon>Bacteria</taxon>
        <taxon>Pseudomonadati</taxon>
        <taxon>Pseudomonadota</taxon>
        <taxon>Alphaproteobacteria</taxon>
        <taxon>Hyphomicrobiales</taxon>
        <taxon>Ahrensiaceae</taxon>
        <taxon>Oricola</taxon>
    </lineage>
</organism>
<accession>A0A4R0PA02</accession>
<dbReference type="PANTHER" id="PTHR37828">
    <property type="entry name" value="GSR2449 PROTEIN"/>
    <property type="match status" value="1"/>
</dbReference>
<dbReference type="EMBL" id="SJST01000003">
    <property type="protein sequence ID" value="TCD14082.1"/>
    <property type="molecule type" value="Genomic_DNA"/>
</dbReference>
<reference evidence="3 4" key="1">
    <citation type="journal article" date="2015" name="Antonie Van Leeuwenhoek">
        <title>Oricola cellulosilytica gen. nov., sp. nov., a cellulose-degrading bacterium of the family Phyllobacteriaceae isolated from surface seashore water, and emended descriptions of Mesorhizobium loti and Phyllobacterium myrsinacearum.</title>
        <authorList>
            <person name="Hameed A."/>
            <person name="Shahina M."/>
            <person name="Lai W.A."/>
            <person name="Lin S.Y."/>
            <person name="Young L.S."/>
            <person name="Liu Y.C."/>
            <person name="Hsu Y.H."/>
            <person name="Young C.C."/>
        </authorList>
    </citation>
    <scope>NUCLEOTIDE SEQUENCE [LARGE SCALE GENOMIC DNA]</scope>
    <source>
        <strain evidence="3 4">KCTC 52183</strain>
    </source>
</reference>
<proteinExistence type="inferred from homology"/>
<dbReference type="Pfam" id="PF03795">
    <property type="entry name" value="YCII"/>
    <property type="match status" value="1"/>
</dbReference>
<evidence type="ECO:0000256" key="1">
    <source>
        <dbReference type="ARBA" id="ARBA00007689"/>
    </source>
</evidence>
<protein>
    <recommendedName>
        <fullName evidence="2">YCII-related domain-containing protein</fullName>
    </recommendedName>
</protein>
<feature type="domain" description="YCII-related" evidence="2">
    <location>
        <begin position="2"/>
        <end position="76"/>
    </location>
</feature>
<comment type="caution">
    <text evidence="3">The sequence shown here is derived from an EMBL/GenBank/DDBJ whole genome shotgun (WGS) entry which is preliminary data.</text>
</comment>
<dbReference type="Gene3D" id="3.30.70.1060">
    <property type="entry name" value="Dimeric alpha+beta barrel"/>
    <property type="match status" value="1"/>
</dbReference>
<dbReference type="InterPro" id="IPR011008">
    <property type="entry name" value="Dimeric_a/b-barrel"/>
</dbReference>
<dbReference type="Proteomes" id="UP000291301">
    <property type="component" value="Unassembled WGS sequence"/>
</dbReference>
<dbReference type="SUPFAM" id="SSF54909">
    <property type="entry name" value="Dimeric alpha+beta barrel"/>
    <property type="match status" value="1"/>
</dbReference>
<dbReference type="PANTHER" id="PTHR37828:SF1">
    <property type="entry name" value="YCII-RELATED DOMAIN-CONTAINING PROTEIN"/>
    <property type="match status" value="1"/>
</dbReference>
<comment type="similarity">
    <text evidence="1">Belongs to the YciI family.</text>
</comment>
<sequence>MFVIFLRFSSNKAAAQDYMAAHNAWIAQGFADGVFLCAGSLGPAAGGAVLAQGEARTALESRVEADPFVAQGVVAAEIHEIDPKRTIPSLDFLKGTDLPAS</sequence>
<gene>
    <name evidence="3" type="ORF">E0D97_08285</name>
</gene>
<dbReference type="OrthoDB" id="9814407at2"/>
<dbReference type="RefSeq" id="WP_131567758.1">
    <property type="nucleotide sequence ID" value="NZ_JAINFK010000002.1"/>
</dbReference>
<evidence type="ECO:0000259" key="2">
    <source>
        <dbReference type="Pfam" id="PF03795"/>
    </source>
</evidence>
<name>A0A4R0PA02_9HYPH</name>
<evidence type="ECO:0000313" key="3">
    <source>
        <dbReference type="EMBL" id="TCD14082.1"/>
    </source>
</evidence>
<evidence type="ECO:0000313" key="4">
    <source>
        <dbReference type="Proteomes" id="UP000291301"/>
    </source>
</evidence>
<dbReference type="InterPro" id="IPR005545">
    <property type="entry name" value="YCII"/>
</dbReference>
<dbReference type="AlphaFoldDB" id="A0A4R0PA02"/>